<dbReference type="EMBL" id="UGHF01000001">
    <property type="protein sequence ID" value="STO59552.1"/>
    <property type="molecule type" value="Genomic_DNA"/>
</dbReference>
<reference evidence="1 2" key="1">
    <citation type="submission" date="2018-06" db="EMBL/GenBank/DDBJ databases">
        <authorList>
            <consortium name="Pathogen Informatics"/>
            <person name="Doyle S."/>
        </authorList>
    </citation>
    <scope>NUCLEOTIDE SEQUENCE [LARGE SCALE GENOMIC DNA]</scope>
    <source>
        <strain evidence="1 2">NCTC1659</strain>
    </source>
</reference>
<protein>
    <submittedName>
        <fullName evidence="1">Uncharacterized protein</fullName>
    </submittedName>
</protein>
<evidence type="ECO:0000313" key="2">
    <source>
        <dbReference type="Proteomes" id="UP000254329"/>
    </source>
</evidence>
<dbReference type="Proteomes" id="UP000254329">
    <property type="component" value="Unassembled WGS sequence"/>
</dbReference>
<keyword evidence="2" id="KW-1185">Reference proteome</keyword>
<evidence type="ECO:0000313" key="1">
    <source>
        <dbReference type="EMBL" id="STO59552.1"/>
    </source>
</evidence>
<accession>A0A377HT08</accession>
<name>A0A377HT08_9PAST</name>
<organism evidence="1 2">
    <name type="scientific">Canicola haemoglobinophilus</name>
    <dbReference type="NCBI Taxonomy" id="733"/>
    <lineage>
        <taxon>Bacteria</taxon>
        <taxon>Pseudomonadati</taxon>
        <taxon>Pseudomonadota</taxon>
        <taxon>Gammaproteobacteria</taxon>
        <taxon>Pasteurellales</taxon>
        <taxon>Pasteurellaceae</taxon>
        <taxon>Canicola</taxon>
    </lineage>
</organism>
<gene>
    <name evidence="1" type="ORF">NCTC1659_00808</name>
</gene>
<sequence length="53" mass="6136">MSELFDEHNPKICLEVIFKNSHEIYDVVIDANTKVLGGKLSLSHNLCKYLFLR</sequence>
<proteinExistence type="predicted"/>
<dbReference type="AlphaFoldDB" id="A0A377HT08"/>